<dbReference type="InterPro" id="IPR011043">
    <property type="entry name" value="Gal_Oxase/kelch_b-propeller"/>
</dbReference>
<dbReference type="Gene3D" id="2.130.10.80">
    <property type="entry name" value="Galactose oxidase/kelch, beta-propeller"/>
    <property type="match status" value="2"/>
</dbReference>
<dbReference type="SUPFAM" id="SSF81296">
    <property type="entry name" value="E set domains"/>
    <property type="match status" value="2"/>
</dbReference>
<accession>A0A835W7W9</accession>
<evidence type="ECO:0008006" key="6">
    <source>
        <dbReference type="Google" id="ProtNLM"/>
    </source>
</evidence>
<feature type="domain" description="Glyoxal oxidase N-terminal" evidence="2">
    <location>
        <begin position="85"/>
        <end position="410"/>
    </location>
</feature>
<feature type="domain" description="Galactose oxidase-like Early set" evidence="3">
    <location>
        <begin position="451"/>
        <end position="538"/>
    </location>
</feature>
<dbReference type="OrthoDB" id="2019572at2759"/>
<sequence length="1011" mass="108449">MGFGSADEVENHGRILLDTPKTAGSFKMLPFTAKAVSLSMVSIPRSRKYVQGWRRVNSAWTLMAGTIDLDAQNTTGYAPGIAIGCSGPIMMEDGAPLYVGGEFGNSGKKPANIDARNFVTRYDAATGKYTPIGKLSVPRWYPTALRLNDGKVLVVGGTANADKGPAYNFSELWDSNNPTAPPVPVPHPSGFSASMGLNYYPFMALLPNREILWWGNRGGSITTGDYPFTKIMDLPPLPDHYGPWHTMYPYTATVVLHALRPDPVTGAYNTFSFTIFGGQNPKKVGPNTPAADKSARLDFTYCGPTKSDICIVNGVNGTWQIEAMPDRRLLADAIVLPNERIFVHGGATTGFAGVTARGLKAANGAPVSFAYDPTKPQFNRYQTTDPVVVMRSYHSTACLDITGGILSSGCDECNLPIPSGFEGKILPNPTGDAGEFRLTMGIPAEIRDADRPVITAAPDLIHRGDTFTVSYTYTGGAAITGVSLTTPCASTHCINMNQRVVMLPFTVDATTGTLTVTAPPAAQHGVAPRGEYVLWLLGGPIMLEDGSIVYMGGEFGNSGSKPVNIDGRNYTTLYDAATGKYTAIGRLSVPRWYPTALRLNDGKVLVVGGTADADKGPAYNYSELWDSNNPTAETVRVEHPPAFNASMGLNYYPFMALLPNREILWWGNRGGSITTGDYPFTKIMDLPPLPNHYGPWHTMYPYTATVVLHALRPDPVTGAYNTFSFTIFGGQNPVKVGPNTPAANVSARLDFSYCGPSMLDICIVNGVNGAWQIEAMPDRRLLADAVVLPNERIFVHGGATTGYAGVTATGLKAANGAPVSFAYDPNKPELERYQTTASVLVMRSYHSTACLDITGGILSSGCDECKLPVPSGYEGLIDPIPVAYGDFDYRLTMGIPTEVRDVQRPVIAAAPDVIHRGTTFSVSYTYTSGAAITGVSLTTPCASTHSINMNQRVVMLPFTVDATTGTLTVTAPPATQHGVAPRGEYVLWLLGAEVRSFGRTYSEGHWVTLKD</sequence>
<dbReference type="Pfam" id="PF07250">
    <property type="entry name" value="Glyoxal_oxid_N"/>
    <property type="match status" value="2"/>
</dbReference>
<dbReference type="PANTHER" id="PTHR32208:SF21">
    <property type="entry name" value="LOW QUALITY PROTEIN: ALDEHYDE OXIDASE GLOX-LIKE"/>
    <property type="match status" value="1"/>
</dbReference>
<feature type="domain" description="Galactose oxidase-like Early set" evidence="3">
    <location>
        <begin position="904"/>
        <end position="1000"/>
    </location>
</feature>
<name>A0A835W7W9_9CHLO</name>
<evidence type="ECO:0000259" key="2">
    <source>
        <dbReference type="Pfam" id="PF07250"/>
    </source>
</evidence>
<protein>
    <recommendedName>
        <fullName evidence="6">Galactose oxidase-like Early set domain-containing protein</fullName>
    </recommendedName>
</protein>
<dbReference type="CDD" id="cd02851">
    <property type="entry name" value="E_set_GO_C"/>
    <property type="match status" value="2"/>
</dbReference>
<keyword evidence="5" id="KW-1185">Reference proteome</keyword>
<dbReference type="InterPro" id="IPR009880">
    <property type="entry name" value="Glyoxal_oxidase_N"/>
</dbReference>
<dbReference type="Proteomes" id="UP000613740">
    <property type="component" value="Unassembled WGS sequence"/>
</dbReference>
<dbReference type="SUPFAM" id="SSF50965">
    <property type="entry name" value="Galactose oxidase, central domain"/>
    <property type="match status" value="2"/>
</dbReference>
<evidence type="ECO:0000313" key="4">
    <source>
        <dbReference type="EMBL" id="KAG2438926.1"/>
    </source>
</evidence>
<organism evidence="4 5">
    <name type="scientific">Chlamydomonas schloesseri</name>
    <dbReference type="NCBI Taxonomy" id="2026947"/>
    <lineage>
        <taxon>Eukaryota</taxon>
        <taxon>Viridiplantae</taxon>
        <taxon>Chlorophyta</taxon>
        <taxon>core chlorophytes</taxon>
        <taxon>Chlorophyceae</taxon>
        <taxon>CS clade</taxon>
        <taxon>Chlamydomonadales</taxon>
        <taxon>Chlamydomonadaceae</taxon>
        <taxon>Chlamydomonas</taxon>
    </lineage>
</organism>
<proteinExistence type="predicted"/>
<comment type="caution">
    <text evidence="4">The sequence shown here is derived from an EMBL/GenBank/DDBJ whole genome shotgun (WGS) entry which is preliminary data.</text>
</comment>
<feature type="domain" description="Glyoxal oxidase N-terminal" evidence="2">
    <location>
        <begin position="543"/>
        <end position="862"/>
    </location>
</feature>
<dbReference type="Pfam" id="PF09118">
    <property type="entry name" value="GO-like_E_set"/>
    <property type="match status" value="2"/>
</dbReference>
<dbReference type="Gene3D" id="2.60.40.10">
    <property type="entry name" value="Immunoglobulins"/>
    <property type="match status" value="1"/>
</dbReference>
<evidence type="ECO:0000259" key="3">
    <source>
        <dbReference type="Pfam" id="PF09118"/>
    </source>
</evidence>
<dbReference type="InterPro" id="IPR015202">
    <property type="entry name" value="GO-like_E_set"/>
</dbReference>
<dbReference type="InterPro" id="IPR014756">
    <property type="entry name" value="Ig_E-set"/>
</dbReference>
<dbReference type="InterPro" id="IPR037293">
    <property type="entry name" value="Gal_Oxidase_central_sf"/>
</dbReference>
<dbReference type="InterPro" id="IPR013783">
    <property type="entry name" value="Ig-like_fold"/>
</dbReference>
<dbReference type="AlphaFoldDB" id="A0A835W7W9"/>
<keyword evidence="1" id="KW-0732">Signal</keyword>
<dbReference type="PANTHER" id="PTHR32208">
    <property type="entry name" value="SECRETED PROTEIN-RELATED"/>
    <property type="match status" value="1"/>
</dbReference>
<gene>
    <name evidence="4" type="ORF">HYH02_010720</name>
</gene>
<reference evidence="4" key="1">
    <citation type="journal article" date="2020" name="bioRxiv">
        <title>Comparative genomics of Chlamydomonas.</title>
        <authorList>
            <person name="Craig R.J."/>
            <person name="Hasan A.R."/>
            <person name="Ness R.W."/>
            <person name="Keightley P.D."/>
        </authorList>
    </citation>
    <scope>NUCLEOTIDE SEQUENCE</scope>
    <source>
        <strain evidence="4">CCAP 11/173</strain>
    </source>
</reference>
<dbReference type="EMBL" id="JAEHOD010000042">
    <property type="protein sequence ID" value="KAG2438926.1"/>
    <property type="molecule type" value="Genomic_DNA"/>
</dbReference>
<evidence type="ECO:0000313" key="5">
    <source>
        <dbReference type="Proteomes" id="UP000613740"/>
    </source>
</evidence>
<evidence type="ECO:0000256" key="1">
    <source>
        <dbReference type="ARBA" id="ARBA00022729"/>
    </source>
</evidence>